<dbReference type="Proteomes" id="UP000605992">
    <property type="component" value="Unassembled WGS sequence"/>
</dbReference>
<evidence type="ECO:0000313" key="15">
    <source>
        <dbReference type="Proteomes" id="UP000605992"/>
    </source>
</evidence>
<evidence type="ECO:0000256" key="9">
    <source>
        <dbReference type="ARBA" id="ARBA00029829"/>
    </source>
</evidence>
<evidence type="ECO:0000256" key="10">
    <source>
        <dbReference type="ARBA" id="ARBA00030803"/>
    </source>
</evidence>
<keyword evidence="15" id="KW-1185">Reference proteome</keyword>
<gene>
    <name evidence="14" type="ORF">Pth03_43240</name>
</gene>
<dbReference type="GO" id="GO:0016989">
    <property type="term" value="F:sigma factor antagonist activity"/>
    <property type="evidence" value="ECO:0007669"/>
    <property type="project" value="TreeGrafter"/>
</dbReference>
<name>A0A8J3VDS0_9ACTN</name>
<dbReference type="AlphaFoldDB" id="A0A8J3VDS0"/>
<comment type="caution">
    <text evidence="14">The sequence shown here is derived from an EMBL/GenBank/DDBJ whole genome shotgun (WGS) entry which is preliminary data.</text>
</comment>
<feature type="transmembrane region" description="Helical" evidence="11">
    <location>
        <begin position="104"/>
        <end position="124"/>
    </location>
</feature>
<reference evidence="14" key="1">
    <citation type="submission" date="2021-01" db="EMBL/GenBank/DDBJ databases">
        <title>Whole genome shotgun sequence of Planotetraspora thailandica NBRC 104271.</title>
        <authorList>
            <person name="Komaki H."/>
            <person name="Tamura T."/>
        </authorList>
    </citation>
    <scope>NUCLEOTIDE SEQUENCE</scope>
    <source>
        <strain evidence="14">NBRC 104271</strain>
    </source>
</reference>
<protein>
    <recommendedName>
        <fullName evidence="10">Regulator of SigK</fullName>
    </recommendedName>
    <alternativeName>
        <fullName evidence="9">Sigma-K anti-sigma factor RskA</fullName>
    </alternativeName>
</protein>
<evidence type="ECO:0000256" key="5">
    <source>
        <dbReference type="ARBA" id="ARBA00022989"/>
    </source>
</evidence>
<feature type="domain" description="Anti-sigma-K factor RskA N-terminal" evidence="13">
    <location>
        <begin position="10"/>
        <end position="51"/>
    </location>
</feature>
<evidence type="ECO:0000313" key="14">
    <source>
        <dbReference type="EMBL" id="GII55935.1"/>
    </source>
</evidence>
<feature type="domain" description="Anti-sigma K factor RskA C-terminal" evidence="12">
    <location>
        <begin position="108"/>
        <end position="245"/>
    </location>
</feature>
<organism evidence="14 15">
    <name type="scientific">Planotetraspora thailandica</name>
    <dbReference type="NCBI Taxonomy" id="487172"/>
    <lineage>
        <taxon>Bacteria</taxon>
        <taxon>Bacillati</taxon>
        <taxon>Actinomycetota</taxon>
        <taxon>Actinomycetes</taxon>
        <taxon>Streptosporangiales</taxon>
        <taxon>Streptosporangiaceae</taxon>
        <taxon>Planotetraspora</taxon>
    </lineage>
</organism>
<dbReference type="InterPro" id="IPR053877">
    <property type="entry name" value="RskA_N"/>
</dbReference>
<dbReference type="Gene3D" id="1.10.10.1320">
    <property type="entry name" value="Anti-sigma factor, zinc-finger domain"/>
    <property type="match status" value="1"/>
</dbReference>
<dbReference type="RefSeq" id="WP_203946106.1">
    <property type="nucleotide sequence ID" value="NZ_BOOR01000031.1"/>
</dbReference>
<evidence type="ECO:0000256" key="7">
    <source>
        <dbReference type="ARBA" id="ARBA00023136"/>
    </source>
</evidence>
<dbReference type="InterPro" id="IPR051474">
    <property type="entry name" value="Anti-sigma-K/W_factor"/>
</dbReference>
<dbReference type="GO" id="GO:0005886">
    <property type="term" value="C:plasma membrane"/>
    <property type="evidence" value="ECO:0007669"/>
    <property type="project" value="UniProtKB-SubCell"/>
</dbReference>
<keyword evidence="4 11" id="KW-0812">Transmembrane</keyword>
<evidence type="ECO:0000256" key="8">
    <source>
        <dbReference type="ARBA" id="ARBA00023163"/>
    </source>
</evidence>
<dbReference type="GO" id="GO:0006417">
    <property type="term" value="P:regulation of translation"/>
    <property type="evidence" value="ECO:0007669"/>
    <property type="project" value="TreeGrafter"/>
</dbReference>
<evidence type="ECO:0000256" key="4">
    <source>
        <dbReference type="ARBA" id="ARBA00022692"/>
    </source>
</evidence>
<keyword evidence="5 11" id="KW-1133">Transmembrane helix</keyword>
<evidence type="ECO:0000256" key="2">
    <source>
        <dbReference type="ARBA" id="ARBA00004236"/>
    </source>
</evidence>
<dbReference type="EMBL" id="BOOR01000031">
    <property type="protein sequence ID" value="GII55935.1"/>
    <property type="molecule type" value="Genomic_DNA"/>
</dbReference>
<dbReference type="Pfam" id="PF22618">
    <property type="entry name" value="RskA_N"/>
    <property type="match status" value="1"/>
</dbReference>
<dbReference type="PANTHER" id="PTHR37461:SF1">
    <property type="entry name" value="ANTI-SIGMA-K FACTOR RSKA"/>
    <property type="match status" value="1"/>
</dbReference>
<keyword evidence="6" id="KW-0805">Transcription regulation</keyword>
<comment type="subcellular location">
    <subcellularLocation>
        <location evidence="2">Cell membrane</location>
    </subcellularLocation>
    <subcellularLocation>
        <location evidence="1">Membrane</location>
        <topology evidence="1">Single-pass membrane protein</topology>
    </subcellularLocation>
</comment>
<evidence type="ECO:0000256" key="6">
    <source>
        <dbReference type="ARBA" id="ARBA00023015"/>
    </source>
</evidence>
<dbReference type="Pfam" id="PF10099">
    <property type="entry name" value="RskA_C"/>
    <property type="match status" value="1"/>
</dbReference>
<evidence type="ECO:0000259" key="12">
    <source>
        <dbReference type="Pfam" id="PF10099"/>
    </source>
</evidence>
<keyword evidence="7 11" id="KW-0472">Membrane</keyword>
<proteinExistence type="predicted"/>
<keyword evidence="8" id="KW-0804">Transcription</keyword>
<dbReference type="InterPro" id="IPR041916">
    <property type="entry name" value="Anti_sigma_zinc_sf"/>
</dbReference>
<keyword evidence="3" id="KW-1003">Cell membrane</keyword>
<evidence type="ECO:0000256" key="1">
    <source>
        <dbReference type="ARBA" id="ARBA00004167"/>
    </source>
</evidence>
<dbReference type="InterPro" id="IPR018764">
    <property type="entry name" value="RskA_C"/>
</dbReference>
<sequence length="253" mass="26050">MNVAGGHDPHTLAGAYALDAIDDLDRRRFEDHLDTCEECAQEVSGLTETAAWLAQAVAAPPPPGMRAAVMAEIGRVRQLPPAVGSTPDGGRVTRTGRARWWPRVAAGLAAAGVAAAVVAGTFAVRTQDELERIKAGDRQVVAVLAAPDARTVSATAGRDTTGTAVVSRSQGKLVFVSSGLAALPSSRTYQLWRIAPDGIRSAGLLHPDGSGQVAPVIVDTGGDVEQVGVTVEPAGGSEQPTTQPMLLLDLPTA</sequence>
<evidence type="ECO:0000256" key="11">
    <source>
        <dbReference type="SAM" id="Phobius"/>
    </source>
</evidence>
<evidence type="ECO:0000256" key="3">
    <source>
        <dbReference type="ARBA" id="ARBA00022475"/>
    </source>
</evidence>
<accession>A0A8J3VDS0</accession>
<evidence type="ECO:0000259" key="13">
    <source>
        <dbReference type="Pfam" id="PF22618"/>
    </source>
</evidence>
<dbReference type="PANTHER" id="PTHR37461">
    <property type="entry name" value="ANTI-SIGMA-K FACTOR RSKA"/>
    <property type="match status" value="1"/>
</dbReference>